<accession>A0ABW4Z1U9</accession>
<proteinExistence type="predicted"/>
<evidence type="ECO:0000256" key="1">
    <source>
        <dbReference type="ARBA" id="ARBA00022723"/>
    </source>
</evidence>
<dbReference type="PANTHER" id="PTHR36113:SF6">
    <property type="entry name" value="FOSFOMYCIN RESISTANCE PROTEIN FOSX"/>
    <property type="match status" value="1"/>
</dbReference>
<sequence length="141" mass="15790">MRGIHHVAIICADYQRSRRFYSETLGFPVLNEAFREERGSWKCDLDAGNARLELFSFPAPPPRPNRPEACGLRHLAFVVADLDEEIARLTGLGIAIEPVRTDPYTGRRFTFFADPDGLPLELYEADPAEADGQRWEAGGAL</sequence>
<name>A0ABW4Z1U9_9HYPH</name>
<protein>
    <submittedName>
        <fullName evidence="3">VOC family protein</fullName>
    </submittedName>
</protein>
<dbReference type="InterPro" id="IPR029068">
    <property type="entry name" value="Glyas_Bleomycin-R_OHBP_Dase"/>
</dbReference>
<dbReference type="EMBL" id="JBHUHD010000001">
    <property type="protein sequence ID" value="MFD2142408.1"/>
    <property type="molecule type" value="Genomic_DNA"/>
</dbReference>
<dbReference type="RefSeq" id="WP_213353992.1">
    <property type="nucleotide sequence ID" value="NZ_JAHBGB010000037.1"/>
</dbReference>
<keyword evidence="1" id="KW-0479">Metal-binding</keyword>
<dbReference type="Proteomes" id="UP001597299">
    <property type="component" value="Unassembled WGS sequence"/>
</dbReference>
<gene>
    <name evidence="3" type="ORF">ACFSNC_18540</name>
</gene>
<comment type="caution">
    <text evidence="3">The sequence shown here is derived from an EMBL/GenBank/DDBJ whole genome shotgun (WGS) entry which is preliminary data.</text>
</comment>
<evidence type="ECO:0000313" key="3">
    <source>
        <dbReference type="EMBL" id="MFD2142408.1"/>
    </source>
</evidence>
<dbReference type="InterPro" id="IPR004360">
    <property type="entry name" value="Glyas_Fos-R_dOase_dom"/>
</dbReference>
<evidence type="ECO:0000313" key="4">
    <source>
        <dbReference type="Proteomes" id="UP001597299"/>
    </source>
</evidence>
<dbReference type="InterPro" id="IPR051332">
    <property type="entry name" value="Fosfomycin_Res_Enzymes"/>
</dbReference>
<dbReference type="PROSITE" id="PS51819">
    <property type="entry name" value="VOC"/>
    <property type="match status" value="1"/>
</dbReference>
<dbReference type="SUPFAM" id="SSF54593">
    <property type="entry name" value="Glyoxalase/Bleomycin resistance protein/Dihydroxybiphenyl dioxygenase"/>
    <property type="match status" value="1"/>
</dbReference>
<keyword evidence="4" id="KW-1185">Reference proteome</keyword>
<organism evidence="3 4">
    <name type="scientific">Ancylobacter oerskovii</name>
    <dbReference type="NCBI Taxonomy" id="459519"/>
    <lineage>
        <taxon>Bacteria</taxon>
        <taxon>Pseudomonadati</taxon>
        <taxon>Pseudomonadota</taxon>
        <taxon>Alphaproteobacteria</taxon>
        <taxon>Hyphomicrobiales</taxon>
        <taxon>Xanthobacteraceae</taxon>
        <taxon>Ancylobacter</taxon>
    </lineage>
</organism>
<dbReference type="Pfam" id="PF00903">
    <property type="entry name" value="Glyoxalase"/>
    <property type="match status" value="1"/>
</dbReference>
<feature type="domain" description="VOC" evidence="2">
    <location>
        <begin position="3"/>
        <end position="125"/>
    </location>
</feature>
<dbReference type="PANTHER" id="PTHR36113">
    <property type="entry name" value="LYASE, PUTATIVE-RELATED-RELATED"/>
    <property type="match status" value="1"/>
</dbReference>
<dbReference type="CDD" id="cd08352">
    <property type="entry name" value="VOC_Bs_YwkD_like"/>
    <property type="match status" value="1"/>
</dbReference>
<dbReference type="Gene3D" id="3.10.180.10">
    <property type="entry name" value="2,3-Dihydroxybiphenyl 1,2-Dioxygenase, domain 1"/>
    <property type="match status" value="1"/>
</dbReference>
<evidence type="ECO:0000259" key="2">
    <source>
        <dbReference type="PROSITE" id="PS51819"/>
    </source>
</evidence>
<dbReference type="InterPro" id="IPR037478">
    <property type="entry name" value="YwkD-like_dom"/>
</dbReference>
<dbReference type="NCBIfam" id="NF008551">
    <property type="entry name" value="PRK11478.1"/>
    <property type="match status" value="1"/>
</dbReference>
<dbReference type="InterPro" id="IPR037523">
    <property type="entry name" value="VOC_core"/>
</dbReference>
<reference evidence="4" key="1">
    <citation type="journal article" date="2019" name="Int. J. Syst. Evol. Microbiol.">
        <title>The Global Catalogue of Microorganisms (GCM) 10K type strain sequencing project: providing services to taxonomists for standard genome sequencing and annotation.</title>
        <authorList>
            <consortium name="The Broad Institute Genomics Platform"/>
            <consortium name="The Broad Institute Genome Sequencing Center for Infectious Disease"/>
            <person name="Wu L."/>
            <person name="Ma J."/>
        </authorList>
    </citation>
    <scope>NUCLEOTIDE SEQUENCE [LARGE SCALE GENOMIC DNA]</scope>
    <source>
        <strain evidence="4">CCM 7435</strain>
    </source>
</reference>